<dbReference type="InterPro" id="IPR020843">
    <property type="entry name" value="ER"/>
</dbReference>
<dbReference type="Proteomes" id="UP000267251">
    <property type="component" value="Unassembled WGS sequence"/>
</dbReference>
<keyword evidence="4" id="KW-1185">Reference proteome</keyword>
<dbReference type="InterPro" id="IPR045010">
    <property type="entry name" value="MDR_fam"/>
</dbReference>
<feature type="domain" description="Enoyl reductase (ER)" evidence="2">
    <location>
        <begin position="25"/>
        <end position="359"/>
    </location>
</feature>
<dbReference type="PANTHER" id="PTHR43205:SF7">
    <property type="entry name" value="PROSTAGLANDIN REDUCTASE 1"/>
    <property type="match status" value="1"/>
</dbReference>
<organism evidence="3 4">
    <name type="scientific">Piptocephalis cylindrospora</name>
    <dbReference type="NCBI Taxonomy" id="1907219"/>
    <lineage>
        <taxon>Eukaryota</taxon>
        <taxon>Fungi</taxon>
        <taxon>Fungi incertae sedis</taxon>
        <taxon>Zoopagomycota</taxon>
        <taxon>Zoopagomycotina</taxon>
        <taxon>Zoopagomycetes</taxon>
        <taxon>Zoopagales</taxon>
        <taxon>Piptocephalidaceae</taxon>
        <taxon>Piptocephalis</taxon>
    </lineage>
</organism>
<dbReference type="GO" id="GO:0016628">
    <property type="term" value="F:oxidoreductase activity, acting on the CH-CH group of donors, NAD or NADP as acceptor"/>
    <property type="evidence" value="ECO:0007669"/>
    <property type="project" value="InterPro"/>
</dbReference>
<dbReference type="EMBL" id="KZ987751">
    <property type="protein sequence ID" value="RKP15186.1"/>
    <property type="molecule type" value="Genomic_DNA"/>
</dbReference>
<dbReference type="Gene3D" id="3.90.180.10">
    <property type="entry name" value="Medium-chain alcohol dehydrogenases, catalytic domain"/>
    <property type="match status" value="1"/>
</dbReference>
<evidence type="ECO:0000259" key="2">
    <source>
        <dbReference type="SMART" id="SM00829"/>
    </source>
</evidence>
<dbReference type="SUPFAM" id="SSF51735">
    <property type="entry name" value="NAD(P)-binding Rossmann-fold domains"/>
    <property type="match status" value="1"/>
</dbReference>
<sequence>MSSSKTQAVENVRVIYSHIPNAMPRVDEDFRIDRESLNLAEVSLPQDQGVVLRTLYLSLDSYMRGRMRDPKGSHYAAAFSVGEPMHGGAIAEVVQSTYPKLSPGDIVMGDLPWQSYTIIQGEKDSGGVGALTKLDSARSTGLPLSYYLGVLGMPAWTAYGALLDIGKPKAGETLFVSAASGAVGQVAGQVGKNLGMYVVGTAGDDEKVAYLTRELGFDAAFNYKKCKDGDCTQALKNVCPNGIDVYYENIGGKMLDAVLNVANNHARIVVCGMQTFYNRANEDDGVHNLIQLAAKSITMRGFVVNRDLAAYQDQSVQEISGWIKEGKFKFRENITEGVENAPQAFVDLLNGKNFGKAVVKVAEP</sequence>
<dbReference type="InterPro" id="IPR041694">
    <property type="entry name" value="ADH_N_2"/>
</dbReference>
<name>A0A4P9Y7R3_9FUNG</name>
<proteinExistence type="predicted"/>
<dbReference type="InterPro" id="IPR011032">
    <property type="entry name" value="GroES-like_sf"/>
</dbReference>
<evidence type="ECO:0000256" key="1">
    <source>
        <dbReference type="ARBA" id="ARBA00023002"/>
    </source>
</evidence>
<protein>
    <submittedName>
        <fullName evidence="3">NADP-dependent leukotriene B4 12-hydroxydehydrogenase</fullName>
    </submittedName>
</protein>
<dbReference type="InterPro" id="IPR036291">
    <property type="entry name" value="NAD(P)-bd_dom_sf"/>
</dbReference>
<dbReference type="PANTHER" id="PTHR43205">
    <property type="entry name" value="PROSTAGLANDIN REDUCTASE"/>
    <property type="match status" value="1"/>
</dbReference>
<dbReference type="CDD" id="cd05288">
    <property type="entry name" value="PGDH"/>
    <property type="match status" value="1"/>
</dbReference>
<reference evidence="4" key="1">
    <citation type="journal article" date="2018" name="Nat. Microbiol.">
        <title>Leveraging single-cell genomics to expand the fungal tree of life.</title>
        <authorList>
            <person name="Ahrendt S.R."/>
            <person name="Quandt C.A."/>
            <person name="Ciobanu D."/>
            <person name="Clum A."/>
            <person name="Salamov A."/>
            <person name="Andreopoulos B."/>
            <person name="Cheng J.F."/>
            <person name="Woyke T."/>
            <person name="Pelin A."/>
            <person name="Henrissat B."/>
            <person name="Reynolds N.K."/>
            <person name="Benny G.L."/>
            <person name="Smith M.E."/>
            <person name="James T.Y."/>
            <person name="Grigoriev I.V."/>
        </authorList>
    </citation>
    <scope>NUCLEOTIDE SEQUENCE [LARGE SCALE GENOMIC DNA]</scope>
</reference>
<accession>A0A4P9Y7R3</accession>
<dbReference type="Pfam" id="PF00107">
    <property type="entry name" value="ADH_zinc_N"/>
    <property type="match status" value="1"/>
</dbReference>
<gene>
    <name evidence="3" type="ORF">BJ684DRAFT_7396</name>
</gene>
<dbReference type="SMART" id="SM00829">
    <property type="entry name" value="PKS_ER"/>
    <property type="match status" value="1"/>
</dbReference>
<dbReference type="OrthoDB" id="809632at2759"/>
<dbReference type="Pfam" id="PF16884">
    <property type="entry name" value="ADH_N_2"/>
    <property type="match status" value="1"/>
</dbReference>
<dbReference type="Gene3D" id="3.40.50.720">
    <property type="entry name" value="NAD(P)-binding Rossmann-like Domain"/>
    <property type="match status" value="1"/>
</dbReference>
<evidence type="ECO:0000313" key="4">
    <source>
        <dbReference type="Proteomes" id="UP000267251"/>
    </source>
</evidence>
<dbReference type="InterPro" id="IPR013149">
    <property type="entry name" value="ADH-like_C"/>
</dbReference>
<dbReference type="AlphaFoldDB" id="A0A4P9Y7R3"/>
<evidence type="ECO:0000313" key="3">
    <source>
        <dbReference type="EMBL" id="RKP15186.1"/>
    </source>
</evidence>
<dbReference type="SUPFAM" id="SSF50129">
    <property type="entry name" value="GroES-like"/>
    <property type="match status" value="1"/>
</dbReference>
<dbReference type="FunFam" id="3.40.50.720:FF:000121">
    <property type="entry name" value="Prostaglandin reductase 2"/>
    <property type="match status" value="1"/>
</dbReference>
<keyword evidence="1" id="KW-0560">Oxidoreductase</keyword>